<dbReference type="PANTHER" id="PTHR44103">
    <property type="entry name" value="PROPROTEIN CONVERTASE P"/>
    <property type="match status" value="1"/>
</dbReference>
<organism evidence="1 2">
    <name type="scientific">Paenarthrobacter aromaticivorans</name>
    <dbReference type="NCBI Taxonomy" id="2849150"/>
    <lineage>
        <taxon>Bacteria</taxon>
        <taxon>Bacillati</taxon>
        <taxon>Actinomycetota</taxon>
        <taxon>Actinomycetes</taxon>
        <taxon>Micrococcales</taxon>
        <taxon>Micrococcaceae</taxon>
        <taxon>Paenarthrobacter</taxon>
    </lineage>
</organism>
<dbReference type="EMBL" id="JAHOPC010000026">
    <property type="protein sequence ID" value="MBU8869150.1"/>
    <property type="molecule type" value="Genomic_DNA"/>
</dbReference>
<evidence type="ECO:0000313" key="1">
    <source>
        <dbReference type="EMBL" id="MBU8869150.1"/>
    </source>
</evidence>
<name>A0ABS6IBQ2_9MICC</name>
<comment type="caution">
    <text evidence="1">The sequence shown here is derived from an EMBL/GenBank/DDBJ whole genome shotgun (WGS) entry which is preliminary data.</text>
</comment>
<keyword evidence="2" id="KW-1185">Reference proteome</keyword>
<sequence length="358" mass="37926">MPAAHAADASGVKISGAPIVGSGLFVQGAQDYFSGCGGNGDPGYSVQWLRDGRPVDGNPLYDPKLYVLEKDDIGGRISAIVKASPGKCPGQELVTEATPAVAQGPVRAAGFTGRGVFELIGRNNDGALILYLGKDNVKGWKESRYVGPGWGFFTTIIAPGDVTHDGIADLMAEKSSTMLYRYPGTGDGGFHTLYPQATWEWQPTVLAIGPGDFDGDGMNDLLSAETNGDLYIYPSKPFGSWNPRVKVGQGWDVMDLLIGPGDWDGDGNVDVLAKDKAGRLYSYGGDGHGGWTTVRQIGQGWNALSMVGSAGDFNRDGFNDVHGVNSAGDLLMYYGDGHGGWKGVETVGWGWNIFNGLY</sequence>
<dbReference type="Proteomes" id="UP000824166">
    <property type="component" value="Unassembled WGS sequence"/>
</dbReference>
<accession>A0ABS6IBQ2</accession>
<dbReference type="PANTHER" id="PTHR44103:SF1">
    <property type="entry name" value="PROPROTEIN CONVERTASE P"/>
    <property type="match status" value="1"/>
</dbReference>
<protein>
    <submittedName>
        <fullName evidence="1">VCBS repeat-containing protein</fullName>
    </submittedName>
</protein>
<gene>
    <name evidence="1" type="ORF">KSW38_22905</name>
</gene>
<proteinExistence type="predicted"/>
<dbReference type="Pfam" id="PF13517">
    <property type="entry name" value="FG-GAP_3"/>
    <property type="match status" value="1"/>
</dbReference>
<reference evidence="1 2" key="1">
    <citation type="submission" date="2021-06" db="EMBL/GenBank/DDBJ databases">
        <authorList>
            <person name="Jeong J.W."/>
        </authorList>
    </citation>
    <scope>NUCLEOTIDE SEQUENCE [LARGE SCALE GENOMIC DNA]</scope>
    <source>
        <strain evidence="1 2">MMS21-TAE1-1</strain>
    </source>
</reference>
<evidence type="ECO:0000313" key="2">
    <source>
        <dbReference type="Proteomes" id="UP000824166"/>
    </source>
</evidence>
<dbReference type="InterPro" id="IPR013517">
    <property type="entry name" value="FG-GAP"/>
</dbReference>